<evidence type="ECO:0000259" key="1">
    <source>
        <dbReference type="Pfam" id="PF01526"/>
    </source>
</evidence>
<dbReference type="AlphaFoldDB" id="A0A1V4IIH8"/>
<organism evidence="2 3">
    <name type="scientific">Clostridium chromiireducens</name>
    <dbReference type="NCBI Taxonomy" id="225345"/>
    <lineage>
        <taxon>Bacteria</taxon>
        <taxon>Bacillati</taxon>
        <taxon>Bacillota</taxon>
        <taxon>Clostridia</taxon>
        <taxon>Eubacteriales</taxon>
        <taxon>Clostridiaceae</taxon>
        <taxon>Clostridium</taxon>
    </lineage>
</organism>
<name>A0A1V4IIH8_9CLOT</name>
<dbReference type="GO" id="GO:0006313">
    <property type="term" value="P:DNA transposition"/>
    <property type="evidence" value="ECO:0007669"/>
    <property type="project" value="InterPro"/>
</dbReference>
<accession>A0A1V4IIH8</accession>
<dbReference type="RefSeq" id="WP_139376252.1">
    <property type="nucleotide sequence ID" value="NZ_QXDJ01000003.1"/>
</dbReference>
<dbReference type="Proteomes" id="UP000191056">
    <property type="component" value="Unassembled WGS sequence"/>
</dbReference>
<dbReference type="OrthoDB" id="3538665at2"/>
<evidence type="ECO:0000313" key="2">
    <source>
        <dbReference type="EMBL" id="OPJ59811.1"/>
    </source>
</evidence>
<comment type="caution">
    <text evidence="2">The sequence shown here is derived from an EMBL/GenBank/DDBJ whole genome shotgun (WGS) entry which is preliminary data.</text>
</comment>
<keyword evidence="3" id="KW-1185">Reference proteome</keyword>
<proteinExistence type="predicted"/>
<feature type="domain" description="Tn3 transposase DDE" evidence="1">
    <location>
        <begin position="3"/>
        <end position="67"/>
    </location>
</feature>
<protein>
    <submittedName>
        <fullName evidence="2">Tn3 transposase DDE domain protein</fullName>
    </submittedName>
</protein>
<dbReference type="GO" id="GO:0004803">
    <property type="term" value="F:transposase activity"/>
    <property type="evidence" value="ECO:0007669"/>
    <property type="project" value="InterPro"/>
</dbReference>
<reference evidence="2 3" key="1">
    <citation type="submission" date="2017-03" db="EMBL/GenBank/DDBJ databases">
        <title>Genome sequence of Clostridium chromiireducens DSM 23318.</title>
        <authorList>
            <person name="Poehlein A."/>
            <person name="Daniel R."/>
        </authorList>
    </citation>
    <scope>NUCLEOTIDE SEQUENCE [LARGE SCALE GENOMIC DNA]</scope>
    <source>
        <strain evidence="2 3">DSM 23318</strain>
    </source>
</reference>
<dbReference type="InterPro" id="IPR002513">
    <property type="entry name" value="Tn3_Tnp_DDE_dom"/>
</dbReference>
<evidence type="ECO:0000313" key="3">
    <source>
        <dbReference type="Proteomes" id="UP000191056"/>
    </source>
</evidence>
<gene>
    <name evidence="2" type="ORF">CLCHR_32690</name>
</gene>
<sequence>MCENNTEEQINIIKYNNLLSNAIILHNVIDITNALKRLNEDGNLILREDIKNLSPYMTSHIKRFSEYVIDLNEIPQPISKIDIEEIIEPVT</sequence>
<dbReference type="Pfam" id="PF01526">
    <property type="entry name" value="DDE_Tnp_Tn3"/>
    <property type="match status" value="1"/>
</dbReference>
<dbReference type="EMBL" id="MZGT01000046">
    <property type="protein sequence ID" value="OPJ59811.1"/>
    <property type="molecule type" value="Genomic_DNA"/>
</dbReference>